<dbReference type="GO" id="GO:0005881">
    <property type="term" value="C:cytoplasmic microtubule"/>
    <property type="evidence" value="ECO:0007669"/>
    <property type="project" value="TreeGrafter"/>
</dbReference>
<reference evidence="5" key="1">
    <citation type="submission" date="2022-11" db="UniProtKB">
        <authorList>
            <consortium name="WormBaseParasite"/>
        </authorList>
    </citation>
    <scope>IDENTIFICATION</scope>
</reference>
<dbReference type="InterPro" id="IPR026818">
    <property type="entry name" value="Apc_fam"/>
</dbReference>
<dbReference type="GO" id="GO:0045295">
    <property type="term" value="F:gamma-catenin binding"/>
    <property type="evidence" value="ECO:0007669"/>
    <property type="project" value="TreeGrafter"/>
</dbReference>
<feature type="region of interest" description="Disordered" evidence="3">
    <location>
        <begin position="842"/>
        <end position="882"/>
    </location>
</feature>
<dbReference type="GO" id="GO:0007026">
    <property type="term" value="P:negative regulation of microtubule depolymerization"/>
    <property type="evidence" value="ECO:0007669"/>
    <property type="project" value="TreeGrafter"/>
</dbReference>
<keyword evidence="2" id="KW-0879">Wnt signaling pathway</keyword>
<dbReference type="Proteomes" id="UP000887569">
    <property type="component" value="Unplaced"/>
</dbReference>
<sequence length="1261" mass="136992">MCSLGDAETTSSSSTVHFTSSLNANMDVDDRITDLLDSLRWHCLRGKSSQDRDDDRLRRLHRQLEAVINEEPDDCRRRRLRHILPAANCIREQLLFLRQSLHSATPLSTSVYVSRAHVALSEITKHSEEEEYRKLATIVGVLEAVAENLVLEVDAFGVDCAPEHREIRKLIASALTNLTFGNAQSKRRLCSYPNLIEYVIRVIDDSHKLAQVYAGLLRNLSWMADAEMSATLSPTVSSLTRASLRAYRANESKCLCATLSALWNLASHSRENKKSICEQSGFLDMIVELLTTDAQHTTLVEPASGVLKYASMYLAAVGASQLLSTSALHKMVLRLVDLLNSPSFTIIGNALGVLSQLLAKDHQLRVHVRLNHKAMQLLNHLRNSTRDDIRNAVKTVLDYLNSADLSAAFAPHYSFAPTATSVAYRADGMSSSYGGTGTDTTTFMDPPRRLKLRSAHSHAPPSLLTTGLGGAEATPSLFAFPGTSCAAAAMQHGFAPRPGERQTQQFASLPRQCFHQQSNRYADVTSRRAEADLFTQPQSATSFAPLSFGTPMSMMGGQLVGEVQMESTSSQTSAFVTSGAAVDVDGSEDFEDSELVRLDLRSDDPSFEVEDSVRCTRCTSTQSLSSLLPGDKSAWESCSNSAINSNRLSPASATDLPDSPTQCVTPSRRELKIPSASDITTKSEKATESSVENDQARNEKQSDGSEKDDQQVADLLAHLVNMQLSVVDQDSPRDVKDEAIKQSSSADDDGDYGSFIGRADSELLNQSIEAAMPKRIETSEDFLADMIEQVQPKASPRSRRQPNAGRNFSSASTARVHSAASSMKTDDDDFLLQSIASVLPQSSNSRRDHWGSGSPPKKARAVTGDTARASTGPKRSSHAVQMTQTRTCACALDVTANDGDFGRVSLQVSSGESACGCATMSSSAALFDAALQSSSLVESTQTSEKVRDACSLIHHLSTEESDTLSDDNYSRFGDDEETVDTMVPEDVDEEFRAEQLLIDCNVVVGAVRHEAVRPAKKMCGSRIALPTRGPNVRSELPKMQRSGSSGPSGFNTATSTRTAPWSSVLRDDATRRSVSASATPKKRLVSAKPAQIGVALDLEKQSTVRSSRTSKMTDENTVLVSRMVSQARIKPTMPPKLRTAGAPSIRSAGKSDKSKLAQPRVHVKERSENVIGARNSIRDQEASALMDSLASEVAPANPTSSRSVRVPPFNYKNPQELATQQCDEKTLNVEKSPEASNSCICDLHDELKKKPNVKQMLVTTV</sequence>
<dbReference type="GO" id="GO:0008017">
    <property type="term" value="F:microtubule binding"/>
    <property type="evidence" value="ECO:0007669"/>
    <property type="project" value="TreeGrafter"/>
</dbReference>
<dbReference type="InterPro" id="IPR011989">
    <property type="entry name" value="ARM-like"/>
</dbReference>
<evidence type="ECO:0000313" key="4">
    <source>
        <dbReference type="Proteomes" id="UP000887569"/>
    </source>
</evidence>
<dbReference type="GO" id="GO:0016342">
    <property type="term" value="C:catenin complex"/>
    <property type="evidence" value="ECO:0007669"/>
    <property type="project" value="TreeGrafter"/>
</dbReference>
<dbReference type="GO" id="GO:0007399">
    <property type="term" value="P:nervous system development"/>
    <property type="evidence" value="ECO:0007669"/>
    <property type="project" value="TreeGrafter"/>
</dbReference>
<organism evidence="4 5">
    <name type="scientific">Parascaris univalens</name>
    <name type="common">Nematode worm</name>
    <dbReference type="NCBI Taxonomy" id="6257"/>
    <lineage>
        <taxon>Eukaryota</taxon>
        <taxon>Metazoa</taxon>
        <taxon>Ecdysozoa</taxon>
        <taxon>Nematoda</taxon>
        <taxon>Chromadorea</taxon>
        <taxon>Rhabditida</taxon>
        <taxon>Spirurina</taxon>
        <taxon>Ascaridomorpha</taxon>
        <taxon>Ascaridoidea</taxon>
        <taxon>Ascarididae</taxon>
        <taxon>Parascaris</taxon>
    </lineage>
</organism>
<protein>
    <submittedName>
        <fullName evidence="5">Adenomatous polyposis coli protein</fullName>
    </submittedName>
</protein>
<feature type="compositionally biased region" description="Basic and acidic residues" evidence="3">
    <location>
        <begin position="730"/>
        <end position="740"/>
    </location>
</feature>
<feature type="region of interest" description="Disordered" evidence="3">
    <location>
        <begin position="725"/>
        <end position="754"/>
    </location>
</feature>
<dbReference type="Gene3D" id="1.25.10.10">
    <property type="entry name" value="Leucine-rich Repeat Variant"/>
    <property type="match status" value="1"/>
</dbReference>
<dbReference type="AlphaFoldDB" id="A0A914ZSA0"/>
<evidence type="ECO:0000313" key="5">
    <source>
        <dbReference type="WBParaSite" id="PgB12X_g025_t02"/>
    </source>
</evidence>
<dbReference type="PANTHER" id="PTHR12607">
    <property type="entry name" value="ADENOMATOUS POLYPOSIS COLI PROTEIN FAMILY"/>
    <property type="match status" value="1"/>
</dbReference>
<proteinExistence type="inferred from homology"/>
<dbReference type="SUPFAM" id="SSF48371">
    <property type="entry name" value="ARM repeat"/>
    <property type="match status" value="1"/>
</dbReference>
<feature type="region of interest" description="Disordered" evidence="3">
    <location>
        <begin position="1023"/>
        <end position="1082"/>
    </location>
</feature>
<name>A0A914ZSA0_PARUN</name>
<comment type="similarity">
    <text evidence="1">Belongs to the adenomatous polyposis coli (APC) family.</text>
</comment>
<dbReference type="GO" id="GO:0001708">
    <property type="term" value="P:cell fate specification"/>
    <property type="evidence" value="ECO:0007669"/>
    <property type="project" value="TreeGrafter"/>
</dbReference>
<feature type="compositionally biased region" description="Basic and acidic residues" evidence="3">
    <location>
        <begin position="694"/>
        <end position="709"/>
    </location>
</feature>
<dbReference type="PANTHER" id="PTHR12607:SF12">
    <property type="entry name" value="APC-LIKE, ISOFORM A-RELATED"/>
    <property type="match status" value="1"/>
</dbReference>
<dbReference type="WBParaSite" id="PgB12X_g025_t02">
    <property type="protein sequence ID" value="PgB12X_g025_t02"/>
    <property type="gene ID" value="PgB12X_g025"/>
</dbReference>
<dbReference type="GO" id="GO:0008013">
    <property type="term" value="F:beta-catenin binding"/>
    <property type="evidence" value="ECO:0007669"/>
    <property type="project" value="InterPro"/>
</dbReference>
<evidence type="ECO:0000256" key="2">
    <source>
        <dbReference type="ARBA" id="ARBA00022687"/>
    </source>
</evidence>
<dbReference type="GO" id="GO:0030877">
    <property type="term" value="C:beta-catenin destruction complex"/>
    <property type="evidence" value="ECO:0007669"/>
    <property type="project" value="TreeGrafter"/>
</dbReference>
<feature type="compositionally biased region" description="Polar residues" evidence="3">
    <location>
        <begin position="804"/>
        <end position="823"/>
    </location>
</feature>
<dbReference type="InterPro" id="IPR016024">
    <property type="entry name" value="ARM-type_fold"/>
</dbReference>
<feature type="region of interest" description="Disordered" evidence="3">
    <location>
        <begin position="791"/>
        <end position="823"/>
    </location>
</feature>
<dbReference type="GO" id="GO:0090090">
    <property type="term" value="P:negative regulation of canonical Wnt signaling pathway"/>
    <property type="evidence" value="ECO:0007669"/>
    <property type="project" value="TreeGrafter"/>
</dbReference>
<feature type="region of interest" description="Disordered" evidence="3">
    <location>
        <begin position="1133"/>
        <end position="1163"/>
    </location>
</feature>
<accession>A0A914ZSA0</accession>
<feature type="compositionally biased region" description="Polar residues" evidence="3">
    <location>
        <begin position="1041"/>
        <end position="1061"/>
    </location>
</feature>
<keyword evidence="4" id="KW-1185">Reference proteome</keyword>
<evidence type="ECO:0000256" key="3">
    <source>
        <dbReference type="SAM" id="MobiDB-lite"/>
    </source>
</evidence>
<feature type="region of interest" description="Disordered" evidence="3">
    <location>
        <begin position="646"/>
        <end position="709"/>
    </location>
</feature>
<evidence type="ECO:0000256" key="1">
    <source>
        <dbReference type="ARBA" id="ARBA00009051"/>
    </source>
</evidence>
<dbReference type="GO" id="GO:0016055">
    <property type="term" value="P:Wnt signaling pathway"/>
    <property type="evidence" value="ECO:0007669"/>
    <property type="project" value="UniProtKB-KW"/>
</dbReference>
<dbReference type="GO" id="GO:0016477">
    <property type="term" value="P:cell migration"/>
    <property type="evidence" value="ECO:0007669"/>
    <property type="project" value="TreeGrafter"/>
</dbReference>
<dbReference type="GO" id="GO:0007389">
    <property type="term" value="P:pattern specification process"/>
    <property type="evidence" value="ECO:0007669"/>
    <property type="project" value="TreeGrafter"/>
</dbReference>